<dbReference type="InterPro" id="IPR029068">
    <property type="entry name" value="Glyas_Bleomycin-R_OHBP_Dase"/>
</dbReference>
<dbReference type="SUPFAM" id="SSF54593">
    <property type="entry name" value="Glyoxalase/Bleomycin resistance protein/Dihydroxybiphenyl dioxygenase"/>
    <property type="match status" value="1"/>
</dbReference>
<gene>
    <name evidence="2" type="ORF">ACFQKB_22385</name>
</gene>
<organism evidence="2 3">
    <name type="scientific">Actinomadura yumaensis</name>
    <dbReference type="NCBI Taxonomy" id="111807"/>
    <lineage>
        <taxon>Bacteria</taxon>
        <taxon>Bacillati</taxon>
        <taxon>Actinomycetota</taxon>
        <taxon>Actinomycetes</taxon>
        <taxon>Streptosporangiales</taxon>
        <taxon>Thermomonosporaceae</taxon>
        <taxon>Actinomadura</taxon>
    </lineage>
</organism>
<dbReference type="RefSeq" id="WP_160826649.1">
    <property type="nucleotide sequence ID" value="NZ_JBHSXE010000001.1"/>
</dbReference>
<reference evidence="3" key="1">
    <citation type="journal article" date="2019" name="Int. J. Syst. Evol. Microbiol.">
        <title>The Global Catalogue of Microorganisms (GCM) 10K type strain sequencing project: providing services to taxonomists for standard genome sequencing and annotation.</title>
        <authorList>
            <consortium name="The Broad Institute Genomics Platform"/>
            <consortium name="The Broad Institute Genome Sequencing Center for Infectious Disease"/>
            <person name="Wu L."/>
            <person name="Ma J."/>
        </authorList>
    </citation>
    <scope>NUCLEOTIDE SEQUENCE [LARGE SCALE GENOMIC DNA]</scope>
    <source>
        <strain evidence="3">JCM 3369</strain>
    </source>
</reference>
<dbReference type="PROSITE" id="PS51819">
    <property type="entry name" value="VOC"/>
    <property type="match status" value="1"/>
</dbReference>
<evidence type="ECO:0000259" key="1">
    <source>
        <dbReference type="PROSITE" id="PS51819"/>
    </source>
</evidence>
<protein>
    <submittedName>
        <fullName evidence="2">VOC family protein</fullName>
    </submittedName>
</protein>
<dbReference type="InterPro" id="IPR004360">
    <property type="entry name" value="Glyas_Fos-R_dOase_dom"/>
</dbReference>
<evidence type="ECO:0000313" key="2">
    <source>
        <dbReference type="EMBL" id="MFC6882520.1"/>
    </source>
</evidence>
<sequence>MNKSANPVRRKVAELGHVGIRCFDVEKQLAFYTEVLGLVVTDHDPALGNYFLSARPDDEHHELLLAKGRDVAPDGRLLQQVSFRCESFEDVVGLYRQLKEYGAAFDMIVSHGNAVGVYFFDPEGNRAEVYWRTGLVARQPFIENIDIETPADRLMDAIRASVEKFGASGFTEESYVRWTRDQAGRTDAATTGETTK</sequence>
<keyword evidence="3" id="KW-1185">Reference proteome</keyword>
<dbReference type="Pfam" id="PF00903">
    <property type="entry name" value="Glyoxalase"/>
    <property type="match status" value="1"/>
</dbReference>
<dbReference type="Proteomes" id="UP001596380">
    <property type="component" value="Unassembled WGS sequence"/>
</dbReference>
<dbReference type="Gene3D" id="3.10.180.10">
    <property type="entry name" value="2,3-Dihydroxybiphenyl 1,2-Dioxygenase, domain 1"/>
    <property type="match status" value="1"/>
</dbReference>
<dbReference type="EMBL" id="JBHSXS010000013">
    <property type="protein sequence ID" value="MFC6882520.1"/>
    <property type="molecule type" value="Genomic_DNA"/>
</dbReference>
<evidence type="ECO:0000313" key="3">
    <source>
        <dbReference type="Proteomes" id="UP001596380"/>
    </source>
</evidence>
<name>A0ABW2CML8_9ACTN</name>
<accession>A0ABW2CML8</accession>
<dbReference type="InterPro" id="IPR037523">
    <property type="entry name" value="VOC_core"/>
</dbReference>
<feature type="domain" description="VOC" evidence="1">
    <location>
        <begin position="14"/>
        <end position="132"/>
    </location>
</feature>
<proteinExistence type="predicted"/>
<comment type="caution">
    <text evidence="2">The sequence shown here is derived from an EMBL/GenBank/DDBJ whole genome shotgun (WGS) entry which is preliminary data.</text>
</comment>